<keyword evidence="1" id="KW-0479">Metal-binding</keyword>
<gene>
    <name evidence="4" type="ORF">B1A_06496</name>
</gene>
<sequence length="68" mass="7195">GTVPVKLPERCPICGSEVIKPEGEAVARCTGGFSCAAQRQEAIRHFASRLAMDIEGLGEKLVEQLVAA</sequence>
<proteinExistence type="predicted"/>
<feature type="domain" description="Zinc-finger NAD-dependent DNA ligase C4-type" evidence="3">
    <location>
        <begin position="10"/>
        <end position="37"/>
    </location>
</feature>
<evidence type="ECO:0000313" key="4">
    <source>
        <dbReference type="EMBL" id="EQD70071.1"/>
    </source>
</evidence>
<dbReference type="AlphaFoldDB" id="T1BB01"/>
<dbReference type="GO" id="GO:0046872">
    <property type="term" value="F:metal ion binding"/>
    <property type="evidence" value="ECO:0007669"/>
    <property type="project" value="UniProtKB-KW"/>
</dbReference>
<reference evidence="4" key="1">
    <citation type="submission" date="2013-08" db="EMBL/GenBank/DDBJ databases">
        <authorList>
            <person name="Mendez C."/>
            <person name="Richter M."/>
            <person name="Ferrer M."/>
            <person name="Sanchez J."/>
        </authorList>
    </citation>
    <scope>NUCLEOTIDE SEQUENCE</scope>
</reference>
<protein>
    <submittedName>
        <fullName evidence="4">NAD-dependent DNA ligase LigA</fullName>
    </submittedName>
</protein>
<keyword evidence="4" id="KW-0436">Ligase</keyword>
<keyword evidence="2" id="KW-0862">Zinc</keyword>
<comment type="caution">
    <text evidence="4">The sequence shown here is derived from an EMBL/GenBank/DDBJ whole genome shotgun (WGS) entry which is preliminary data.</text>
</comment>
<feature type="non-terminal residue" evidence="4">
    <location>
        <position position="68"/>
    </location>
</feature>
<dbReference type="InterPro" id="IPR004149">
    <property type="entry name" value="Znf_DNAligase_C4"/>
</dbReference>
<evidence type="ECO:0000256" key="1">
    <source>
        <dbReference type="ARBA" id="ARBA00022723"/>
    </source>
</evidence>
<organism evidence="4">
    <name type="scientific">mine drainage metagenome</name>
    <dbReference type="NCBI Taxonomy" id="410659"/>
    <lineage>
        <taxon>unclassified sequences</taxon>
        <taxon>metagenomes</taxon>
        <taxon>ecological metagenomes</taxon>
    </lineage>
</organism>
<dbReference type="EMBL" id="AUZX01004711">
    <property type="protein sequence ID" value="EQD70071.1"/>
    <property type="molecule type" value="Genomic_DNA"/>
</dbReference>
<dbReference type="GO" id="GO:0006281">
    <property type="term" value="P:DNA repair"/>
    <property type="evidence" value="ECO:0007669"/>
    <property type="project" value="InterPro"/>
</dbReference>
<accession>T1BB01</accession>
<evidence type="ECO:0000259" key="3">
    <source>
        <dbReference type="Pfam" id="PF03119"/>
    </source>
</evidence>
<dbReference type="Pfam" id="PF03119">
    <property type="entry name" value="DNA_ligase_ZBD"/>
    <property type="match status" value="1"/>
</dbReference>
<dbReference type="GO" id="GO:0006260">
    <property type="term" value="P:DNA replication"/>
    <property type="evidence" value="ECO:0007669"/>
    <property type="project" value="InterPro"/>
</dbReference>
<dbReference type="Gene3D" id="1.10.150.20">
    <property type="entry name" value="5' to 3' exonuclease, C-terminal subdomain"/>
    <property type="match status" value="1"/>
</dbReference>
<dbReference type="InterPro" id="IPR010994">
    <property type="entry name" value="RuvA_2-like"/>
</dbReference>
<dbReference type="GO" id="GO:0003911">
    <property type="term" value="F:DNA ligase (NAD+) activity"/>
    <property type="evidence" value="ECO:0007669"/>
    <property type="project" value="InterPro"/>
</dbReference>
<evidence type="ECO:0000256" key="2">
    <source>
        <dbReference type="ARBA" id="ARBA00022833"/>
    </source>
</evidence>
<dbReference type="SUPFAM" id="SSF47781">
    <property type="entry name" value="RuvA domain 2-like"/>
    <property type="match status" value="1"/>
</dbReference>
<dbReference type="Gene3D" id="6.20.10.30">
    <property type="match status" value="1"/>
</dbReference>
<reference evidence="4" key="2">
    <citation type="journal article" date="2014" name="ISME J.">
        <title>Microbial stratification in low pH oxic and suboxic macroscopic growths along an acid mine drainage.</title>
        <authorList>
            <person name="Mendez-Garcia C."/>
            <person name="Mesa V."/>
            <person name="Sprenger R.R."/>
            <person name="Richter M."/>
            <person name="Diez M.S."/>
            <person name="Solano J."/>
            <person name="Bargiela R."/>
            <person name="Golyshina O.V."/>
            <person name="Manteca A."/>
            <person name="Ramos J.L."/>
            <person name="Gallego J.R."/>
            <person name="Llorente I."/>
            <person name="Martins Dos Santos V.A."/>
            <person name="Jensen O.N."/>
            <person name="Pelaez A.I."/>
            <person name="Sanchez J."/>
            <person name="Ferrer M."/>
        </authorList>
    </citation>
    <scope>NUCLEOTIDE SEQUENCE</scope>
</reference>
<name>T1BB01_9ZZZZ</name>
<feature type="non-terminal residue" evidence="4">
    <location>
        <position position="1"/>
    </location>
</feature>